<keyword evidence="2" id="KW-1185">Reference proteome</keyword>
<name>A0A7G9B1X7_9FIRM</name>
<gene>
    <name evidence="1" type="ORF">H8790_08695</name>
</gene>
<organism evidence="1 2">
    <name type="scientific">Oscillibacter hominis</name>
    <dbReference type="NCBI Taxonomy" id="2763056"/>
    <lineage>
        <taxon>Bacteria</taxon>
        <taxon>Bacillati</taxon>
        <taxon>Bacillota</taxon>
        <taxon>Clostridia</taxon>
        <taxon>Eubacteriales</taxon>
        <taxon>Oscillospiraceae</taxon>
        <taxon>Oscillibacter</taxon>
    </lineage>
</organism>
<sequence length="102" mass="11378">MKKGRTRWTAWLLLPVTAALALTLLMGALAHVDASQSEEGRKQLEESIRRAAVSSYASEGVYPATLEELEQGYGIQVDETRYAVFYEIFADNIMPEITVLAR</sequence>
<evidence type="ECO:0000313" key="2">
    <source>
        <dbReference type="Proteomes" id="UP000515960"/>
    </source>
</evidence>
<protein>
    <submittedName>
        <fullName evidence="1">Uncharacterized protein</fullName>
    </submittedName>
</protein>
<dbReference type="RefSeq" id="WP_187332149.1">
    <property type="nucleotide sequence ID" value="NZ_CP060490.1"/>
</dbReference>
<proteinExistence type="predicted"/>
<reference evidence="1 2" key="1">
    <citation type="submission" date="2020-08" db="EMBL/GenBank/DDBJ databases">
        <authorList>
            <person name="Liu C."/>
            <person name="Sun Q."/>
        </authorList>
    </citation>
    <scope>NUCLEOTIDE SEQUENCE [LARGE SCALE GENOMIC DNA]</scope>
    <source>
        <strain evidence="1 2">NSJ-62</strain>
    </source>
</reference>
<dbReference type="AlphaFoldDB" id="A0A7G9B1X7"/>
<dbReference type="KEGG" id="ohi:H8790_08695"/>
<evidence type="ECO:0000313" key="1">
    <source>
        <dbReference type="EMBL" id="QNL43558.1"/>
    </source>
</evidence>
<dbReference type="EMBL" id="CP060490">
    <property type="protein sequence ID" value="QNL43558.1"/>
    <property type="molecule type" value="Genomic_DNA"/>
</dbReference>
<accession>A0A7G9B1X7</accession>
<dbReference type="Proteomes" id="UP000515960">
    <property type="component" value="Chromosome"/>
</dbReference>